<gene>
    <name evidence="4" type="primary">bdbD_2</name>
    <name evidence="4" type="ORF">DSM104635_02631</name>
</gene>
<dbReference type="KEGG" id="tsv:DSM104635_02631"/>
<dbReference type="SUPFAM" id="SSF52833">
    <property type="entry name" value="Thioredoxin-like"/>
    <property type="match status" value="1"/>
</dbReference>
<comment type="function">
    <text evidence="1">May be required for disulfide bond formation in some proteins.</text>
</comment>
<dbReference type="AlphaFoldDB" id="A0A6I6MKK4"/>
<organism evidence="4 5">
    <name type="scientific">Terricaulis silvestris</name>
    <dbReference type="NCBI Taxonomy" id="2686094"/>
    <lineage>
        <taxon>Bacteria</taxon>
        <taxon>Pseudomonadati</taxon>
        <taxon>Pseudomonadota</taxon>
        <taxon>Alphaproteobacteria</taxon>
        <taxon>Caulobacterales</taxon>
        <taxon>Caulobacteraceae</taxon>
        <taxon>Terricaulis</taxon>
    </lineage>
</organism>
<dbReference type="InterPro" id="IPR036249">
    <property type="entry name" value="Thioredoxin-like_sf"/>
</dbReference>
<evidence type="ECO:0000256" key="2">
    <source>
        <dbReference type="ARBA" id="ARBA00005791"/>
    </source>
</evidence>
<comment type="similarity">
    <text evidence="2">Belongs to the thioredoxin family. DsbA subfamily.</text>
</comment>
<dbReference type="Gene3D" id="3.40.30.10">
    <property type="entry name" value="Glutaredoxin"/>
    <property type="match status" value="1"/>
</dbReference>
<dbReference type="InterPro" id="IPR013766">
    <property type="entry name" value="Thioredoxin_domain"/>
</dbReference>
<feature type="domain" description="Thioredoxin" evidence="3">
    <location>
        <begin position="9"/>
        <end position="211"/>
    </location>
</feature>
<name>A0A6I6MKK4_9CAUL</name>
<dbReference type="PROSITE" id="PS51352">
    <property type="entry name" value="THIOREDOXIN_2"/>
    <property type="match status" value="1"/>
</dbReference>
<dbReference type="PROSITE" id="PS51257">
    <property type="entry name" value="PROKAR_LIPOPROTEIN"/>
    <property type="match status" value="1"/>
</dbReference>
<proteinExistence type="inferred from homology"/>
<protein>
    <submittedName>
        <fullName evidence="4">Thiol-disulfide oxidoreductase D</fullName>
    </submittedName>
</protein>
<dbReference type="Pfam" id="PF13462">
    <property type="entry name" value="Thioredoxin_4"/>
    <property type="match status" value="1"/>
</dbReference>
<keyword evidence="5" id="KW-1185">Reference proteome</keyword>
<evidence type="ECO:0000313" key="5">
    <source>
        <dbReference type="Proteomes" id="UP000431269"/>
    </source>
</evidence>
<dbReference type="RefSeq" id="WP_158766613.1">
    <property type="nucleotide sequence ID" value="NZ_CP047045.1"/>
</dbReference>
<dbReference type="Proteomes" id="UP000431269">
    <property type="component" value="Chromosome"/>
</dbReference>
<evidence type="ECO:0000259" key="3">
    <source>
        <dbReference type="PROSITE" id="PS51352"/>
    </source>
</evidence>
<sequence>MFAIGRRELLLGVSALAIAGCNGGGGAGANVSDEDMVLGAADAPVTLIEYASVTCPHCAEFHETVFEQLKTQYIDTGKVRFVFREYPTPPAPVAVAGFQLARCGGAGDEQYFTRVGELFRQQRAMFATGTMEGVRQKLIEIGGAAGLTEQQVMDCVSDEAGAERIRSTVETANTEFGITGTPTFILNGQKVEDASIVTWEGMQRILDAAIAG</sequence>
<dbReference type="PANTHER" id="PTHR13887:SF56">
    <property type="entry name" value="THIOREDOXIN-LIKE REDUCTASE RV2466C"/>
    <property type="match status" value="1"/>
</dbReference>
<dbReference type="InterPro" id="IPR012336">
    <property type="entry name" value="Thioredoxin-like_fold"/>
</dbReference>
<evidence type="ECO:0000256" key="1">
    <source>
        <dbReference type="ARBA" id="ARBA00003565"/>
    </source>
</evidence>
<accession>A0A6I6MKK4</accession>
<dbReference type="PANTHER" id="PTHR13887">
    <property type="entry name" value="GLUTATHIONE S-TRANSFERASE KAPPA"/>
    <property type="match status" value="1"/>
</dbReference>
<reference evidence="5" key="1">
    <citation type="submission" date="2019-12" db="EMBL/GenBank/DDBJ databases">
        <title>Complete genome of Terracaulis silvestris 0127_4.</title>
        <authorList>
            <person name="Vieira S."/>
            <person name="Riedel T."/>
            <person name="Sproer C."/>
            <person name="Pascual J."/>
            <person name="Boedeker C."/>
            <person name="Overmann J."/>
        </authorList>
    </citation>
    <scope>NUCLEOTIDE SEQUENCE [LARGE SCALE GENOMIC DNA]</scope>
    <source>
        <strain evidence="5">0127_4</strain>
    </source>
</reference>
<evidence type="ECO:0000313" key="4">
    <source>
        <dbReference type="EMBL" id="QGZ95780.1"/>
    </source>
</evidence>
<dbReference type="EMBL" id="CP047045">
    <property type="protein sequence ID" value="QGZ95780.1"/>
    <property type="molecule type" value="Genomic_DNA"/>
</dbReference>